<reference evidence="1 2" key="1">
    <citation type="journal article" date="2023" name="bioRxiv">
        <title>Conserved and derived expression patterns and positive selection on dental genes reveal complex evolutionary context of ever-growing rodent molars.</title>
        <authorList>
            <person name="Calamari Z.T."/>
            <person name="Song A."/>
            <person name="Cohen E."/>
            <person name="Akter M."/>
            <person name="Roy R.D."/>
            <person name="Hallikas O."/>
            <person name="Christensen M.M."/>
            <person name="Li P."/>
            <person name="Marangoni P."/>
            <person name="Jernvall J."/>
            <person name="Klein O.D."/>
        </authorList>
    </citation>
    <scope>NUCLEOTIDE SEQUENCE [LARGE SCALE GENOMIC DNA]</scope>
    <source>
        <strain evidence="1">V071</strain>
    </source>
</reference>
<name>A0AAW0JMK4_MYOGA</name>
<sequence length="70" mass="7984">MFTELGFVTSLQPLPLNHQAVQINDIESNCLVTPALDSAAKVRFPSSLKRLLDRANERIREDRRIMVKGY</sequence>
<evidence type="ECO:0000313" key="1">
    <source>
        <dbReference type="EMBL" id="KAK7827491.1"/>
    </source>
</evidence>
<organism evidence="1 2">
    <name type="scientific">Myodes glareolus</name>
    <name type="common">Bank vole</name>
    <name type="synonym">Clethrionomys glareolus</name>
    <dbReference type="NCBI Taxonomy" id="447135"/>
    <lineage>
        <taxon>Eukaryota</taxon>
        <taxon>Metazoa</taxon>
        <taxon>Chordata</taxon>
        <taxon>Craniata</taxon>
        <taxon>Vertebrata</taxon>
        <taxon>Euteleostomi</taxon>
        <taxon>Mammalia</taxon>
        <taxon>Eutheria</taxon>
        <taxon>Euarchontoglires</taxon>
        <taxon>Glires</taxon>
        <taxon>Rodentia</taxon>
        <taxon>Myomorpha</taxon>
        <taxon>Muroidea</taxon>
        <taxon>Cricetidae</taxon>
        <taxon>Arvicolinae</taxon>
        <taxon>Myodes</taxon>
    </lineage>
</organism>
<dbReference type="AlphaFoldDB" id="A0AAW0JMK4"/>
<gene>
    <name evidence="1" type="ORF">U0070_026697</name>
</gene>
<keyword evidence="2" id="KW-1185">Reference proteome</keyword>
<comment type="caution">
    <text evidence="1">The sequence shown here is derived from an EMBL/GenBank/DDBJ whole genome shotgun (WGS) entry which is preliminary data.</text>
</comment>
<protein>
    <submittedName>
        <fullName evidence="1">Uncharacterized protein</fullName>
    </submittedName>
</protein>
<dbReference type="EMBL" id="JBBHLL010000030">
    <property type="protein sequence ID" value="KAK7827491.1"/>
    <property type="molecule type" value="Genomic_DNA"/>
</dbReference>
<dbReference type="Proteomes" id="UP001488838">
    <property type="component" value="Unassembled WGS sequence"/>
</dbReference>
<accession>A0AAW0JMK4</accession>
<evidence type="ECO:0000313" key="2">
    <source>
        <dbReference type="Proteomes" id="UP001488838"/>
    </source>
</evidence>
<proteinExistence type="predicted"/>